<evidence type="ECO:0000256" key="3">
    <source>
        <dbReference type="ARBA" id="ARBA00023163"/>
    </source>
</evidence>
<dbReference type="InterPro" id="IPR043425">
    <property type="entry name" value="NusG-like"/>
</dbReference>
<evidence type="ECO:0000256" key="2">
    <source>
        <dbReference type="ARBA" id="ARBA00023015"/>
    </source>
</evidence>
<dbReference type="SUPFAM" id="SSF50104">
    <property type="entry name" value="Translation proteins SH3-like domain"/>
    <property type="match status" value="1"/>
</dbReference>
<evidence type="ECO:0000313" key="5">
    <source>
        <dbReference type="EMBL" id="SNB83084.1"/>
    </source>
</evidence>
<evidence type="ECO:0000256" key="1">
    <source>
        <dbReference type="ARBA" id="ARBA00022814"/>
    </source>
</evidence>
<dbReference type="GO" id="GO:0031564">
    <property type="term" value="P:transcription antitermination"/>
    <property type="evidence" value="ECO:0007669"/>
    <property type="project" value="UniProtKB-KW"/>
</dbReference>
<dbReference type="OrthoDB" id="9790639at2"/>
<dbReference type="GO" id="GO:0006354">
    <property type="term" value="P:DNA-templated transcription elongation"/>
    <property type="evidence" value="ECO:0007669"/>
    <property type="project" value="InterPro"/>
</dbReference>
<dbReference type="Gene3D" id="3.30.70.940">
    <property type="entry name" value="NusG, N-terminal domain"/>
    <property type="match status" value="1"/>
</dbReference>
<name>A0A212SCF3_RHOAC</name>
<protein>
    <submittedName>
        <fullName evidence="5">Transcription antitermination factor NusG</fullName>
    </submittedName>
</protein>
<organism evidence="5 6">
    <name type="scientific">Rhodoblastus acidophilus</name>
    <name type="common">Rhodopseudomonas acidophila</name>
    <dbReference type="NCBI Taxonomy" id="1074"/>
    <lineage>
        <taxon>Bacteria</taxon>
        <taxon>Pseudomonadati</taxon>
        <taxon>Pseudomonadota</taxon>
        <taxon>Alphaproteobacteria</taxon>
        <taxon>Hyphomicrobiales</taxon>
        <taxon>Rhodoblastaceae</taxon>
        <taxon>Rhodoblastus</taxon>
    </lineage>
</organism>
<dbReference type="Proteomes" id="UP000198418">
    <property type="component" value="Unassembled WGS sequence"/>
</dbReference>
<sequence length="191" mass="20859">MKAKAGEGKKIQARRVAERPSGVAWYVADVFDNREKVAAQALKLKGFRVFAPTRSRVATHARRIELREDALFPGYIFVGVPAGADMSEARHADYVEGLVGRPDPVELDADVIAKFARACALGEFDTLPQPRRAGKPFEIGDEVVVKDGPFAGAKALVQQFRRGGAAELLLDFFGQKRAVVLRDVARVVELA</sequence>
<dbReference type="SUPFAM" id="SSF82679">
    <property type="entry name" value="N-utilization substance G protein NusG, N-terminal domain"/>
    <property type="match status" value="1"/>
</dbReference>
<dbReference type="RefSeq" id="WP_158255352.1">
    <property type="nucleotide sequence ID" value="NZ_FYDG01000024.1"/>
</dbReference>
<dbReference type="InterPro" id="IPR036735">
    <property type="entry name" value="NGN_dom_sf"/>
</dbReference>
<keyword evidence="1" id="KW-0889">Transcription antitermination</keyword>
<evidence type="ECO:0000259" key="4">
    <source>
        <dbReference type="SMART" id="SM00738"/>
    </source>
</evidence>
<keyword evidence="2" id="KW-0805">Transcription regulation</keyword>
<gene>
    <name evidence="5" type="ORF">SAMN06265338_12420</name>
</gene>
<feature type="domain" description="NusG-like N-terminal" evidence="4">
    <location>
        <begin position="22"/>
        <end position="119"/>
    </location>
</feature>
<keyword evidence="3" id="KW-0804">Transcription</keyword>
<dbReference type="InterPro" id="IPR008991">
    <property type="entry name" value="Translation_prot_SH3-like_sf"/>
</dbReference>
<accession>A0A212SCF3</accession>
<proteinExistence type="predicted"/>
<dbReference type="SMART" id="SM00738">
    <property type="entry name" value="NGN"/>
    <property type="match status" value="1"/>
</dbReference>
<dbReference type="AlphaFoldDB" id="A0A212SCF3"/>
<dbReference type="InterPro" id="IPR006645">
    <property type="entry name" value="NGN-like_dom"/>
</dbReference>
<dbReference type="InterPro" id="IPR014722">
    <property type="entry name" value="Rib_uL2_dom2"/>
</dbReference>
<reference evidence="6" key="1">
    <citation type="submission" date="2017-06" db="EMBL/GenBank/DDBJ databases">
        <authorList>
            <person name="Varghese N."/>
            <person name="Submissions S."/>
        </authorList>
    </citation>
    <scope>NUCLEOTIDE SEQUENCE [LARGE SCALE GENOMIC DNA]</scope>
    <source>
        <strain evidence="6">DSM 137</strain>
    </source>
</reference>
<dbReference type="Gene3D" id="2.30.30.30">
    <property type="match status" value="1"/>
</dbReference>
<keyword evidence="6" id="KW-1185">Reference proteome</keyword>
<dbReference type="PANTHER" id="PTHR30265">
    <property type="entry name" value="RHO-INTERACTING TRANSCRIPTION TERMINATION FACTOR NUSG"/>
    <property type="match status" value="1"/>
</dbReference>
<dbReference type="Pfam" id="PF02357">
    <property type="entry name" value="NusG"/>
    <property type="match status" value="1"/>
</dbReference>
<dbReference type="EMBL" id="FYDG01000024">
    <property type="protein sequence ID" value="SNB83084.1"/>
    <property type="molecule type" value="Genomic_DNA"/>
</dbReference>
<dbReference type="PANTHER" id="PTHR30265:SF4">
    <property type="entry name" value="KOW MOTIF FAMILY PROTEIN, EXPRESSED"/>
    <property type="match status" value="1"/>
</dbReference>
<evidence type="ECO:0000313" key="6">
    <source>
        <dbReference type="Proteomes" id="UP000198418"/>
    </source>
</evidence>